<name>A0A126QZK8_METOL</name>
<dbReference type="InterPro" id="IPR041682">
    <property type="entry name" value="AAA_14"/>
</dbReference>
<evidence type="ECO:0000313" key="3">
    <source>
        <dbReference type="EMBL" id="AMK15246.1"/>
    </source>
</evidence>
<protein>
    <submittedName>
        <fullName evidence="3">ATPase</fullName>
    </submittedName>
</protein>
<dbReference type="AlphaFoldDB" id="A0A126QZK8"/>
<proteinExistence type="predicted"/>
<dbReference type="Proteomes" id="UP000066376">
    <property type="component" value="Chromosome"/>
</dbReference>
<feature type="domain" description="AAA" evidence="1">
    <location>
        <begin position="22"/>
        <end position="135"/>
    </location>
</feature>
<dbReference type="InterPro" id="IPR027417">
    <property type="entry name" value="P-loop_NTPase"/>
</dbReference>
<dbReference type="EMBL" id="CP014265">
    <property type="protein sequence ID" value="AMK15246.1"/>
    <property type="molecule type" value="Genomic_DNA"/>
</dbReference>
<dbReference type="GeneID" id="28488985"/>
<dbReference type="PANTHER" id="PTHR43566">
    <property type="entry name" value="CONSERVED PROTEIN"/>
    <property type="match status" value="1"/>
</dbReference>
<dbReference type="RefSeq" id="WP_067146325.1">
    <property type="nucleotide sequence ID" value="NZ_CP014265.1"/>
</dbReference>
<reference evidence="4" key="2">
    <citation type="submission" date="2016-02" db="EMBL/GenBank/DDBJ databases">
        <title>The draft genome sequence of the rumen methanogen Methanobrevibacter olleyae YLM1.</title>
        <authorList>
            <consortium name="New Zealand Agricultural Greenhouse Gas Research Centre/Pastoral Greenhouse Gas Research Consortium"/>
            <person name="Kelly W.J."/>
            <person name="Li D."/>
            <person name="Lambie S.C."/>
            <person name="Attwood G.T."/>
            <person name="Altermann E."/>
            <person name="Leahy S.C."/>
        </authorList>
    </citation>
    <scope>NUCLEOTIDE SEQUENCE [LARGE SCALE GENOMIC DNA]</scope>
    <source>
        <strain evidence="4">YLM1</strain>
    </source>
</reference>
<evidence type="ECO:0000259" key="2">
    <source>
        <dbReference type="Pfam" id="PF13635"/>
    </source>
</evidence>
<gene>
    <name evidence="3" type="ORF">YLM1_0689</name>
</gene>
<dbReference type="PANTHER" id="PTHR43566:SF2">
    <property type="entry name" value="DUF4143 DOMAIN-CONTAINING PROTEIN"/>
    <property type="match status" value="1"/>
</dbReference>
<evidence type="ECO:0000259" key="1">
    <source>
        <dbReference type="Pfam" id="PF13173"/>
    </source>
</evidence>
<keyword evidence="4" id="KW-1185">Reference proteome</keyword>
<reference evidence="3 4" key="1">
    <citation type="journal article" date="2016" name="Genome Announc.">
        <title>Draft Genome Sequence of the Rumen Methanogen Methanobrevibacter olleyae YLM1.</title>
        <authorList>
            <person name="Kelly W.J."/>
            <person name="Li D."/>
            <person name="Lambie S.C."/>
            <person name="Cox F."/>
            <person name="Attwood G.T."/>
            <person name="Altermann E."/>
            <person name="Leahy S.C."/>
        </authorList>
    </citation>
    <scope>NUCLEOTIDE SEQUENCE [LARGE SCALE GENOMIC DNA]</scope>
    <source>
        <strain evidence="3 4">YLM1</strain>
    </source>
</reference>
<dbReference type="SUPFAM" id="SSF52540">
    <property type="entry name" value="P-loop containing nucleoside triphosphate hydrolases"/>
    <property type="match status" value="1"/>
</dbReference>
<dbReference type="KEGG" id="mol:YLM1_0689"/>
<dbReference type="PATRIC" id="fig|294671.3.peg.716"/>
<feature type="domain" description="DUF4143" evidence="2">
    <location>
        <begin position="204"/>
        <end position="366"/>
    </location>
</feature>
<evidence type="ECO:0000313" key="4">
    <source>
        <dbReference type="Proteomes" id="UP000066376"/>
    </source>
</evidence>
<accession>A0A126QZK8</accession>
<dbReference type="InterPro" id="IPR025420">
    <property type="entry name" value="DUF4143"/>
</dbReference>
<dbReference type="Pfam" id="PF13635">
    <property type="entry name" value="DUF4143"/>
    <property type="match status" value="1"/>
</dbReference>
<dbReference type="Pfam" id="PF13173">
    <property type="entry name" value="AAA_14"/>
    <property type="match status" value="1"/>
</dbReference>
<organism evidence="3 4">
    <name type="scientific">Methanobrevibacter olleyae</name>
    <dbReference type="NCBI Taxonomy" id="294671"/>
    <lineage>
        <taxon>Archaea</taxon>
        <taxon>Methanobacteriati</taxon>
        <taxon>Methanobacteriota</taxon>
        <taxon>Methanomada group</taxon>
        <taxon>Methanobacteria</taxon>
        <taxon>Methanobacteriales</taxon>
        <taxon>Methanobacteriaceae</taxon>
        <taxon>Methanobrevibacter</taxon>
    </lineage>
</organism>
<sequence>MKKYLPRYLDKELEFALNSIGAVLIVGPKWCGKTTTAKQHSKSIIQLQDPRYSDSYIKIANTEPLTLLEGETPRLIDEWQMAPKLWDAVRYSVDEKDGKGLYILTGSTVVDDSKIMHSGTGRIHRLTMRPMSLYESGDSNGKISLLELFENPNLNINLIKSNLTIKDIIYLACRGGWPESLSLETEKEQLFIAKSYIKNICEIDTSRIDNVKRDPGKVNALLRSYARNISTLAKNTTIFNDINKQYEITEPTFYSYLNVLKRLFVIEDVLPWSPNIRSSQTIKKTPKKEFIDPSIAVAALNLNPKILLYDLNTFGFIFETLCIRDLKVYSSLKEGKVQYYNDKNGLEVDCVLTLNNGKYALIEFKLGSNEEEKAAKNLLRLDKLIKEKIALGDVNIPEPSFLAIITAGSMAYTREDGIKVIPIGCLS</sequence>